<comment type="caution">
    <text evidence="2">The sequence shown here is derived from an EMBL/GenBank/DDBJ whole genome shotgun (WGS) entry which is preliminary data.</text>
</comment>
<dbReference type="GeneID" id="81387068"/>
<reference evidence="2" key="1">
    <citation type="submission" date="2022-11" db="EMBL/GenBank/DDBJ databases">
        <authorList>
            <person name="Petersen C."/>
        </authorList>
    </citation>
    <scope>NUCLEOTIDE SEQUENCE</scope>
    <source>
        <strain evidence="2">IBT 23319</strain>
    </source>
</reference>
<evidence type="ECO:0000313" key="3">
    <source>
        <dbReference type="Proteomes" id="UP001147733"/>
    </source>
</evidence>
<name>A0A9W9NQ35_PENCI</name>
<evidence type="ECO:0000313" key="2">
    <source>
        <dbReference type="EMBL" id="KAJ5222743.1"/>
    </source>
</evidence>
<sequence>MNLMSYIIYRQLCRLRLIVQIIKYSILATLIYNILSIPTNNTDIEQLFNYIRNIYYYCQEQLKENTIKDLIIYLCLTKFEYKNTELDLIKEQLSVEETVLSNQKAKSISILAELDPISKNEKQEQKADNSDNSDYKLSKQFFSAN</sequence>
<dbReference type="AlphaFoldDB" id="A0A9W9NQ35"/>
<dbReference type="RefSeq" id="XP_056497666.1">
    <property type="nucleotide sequence ID" value="XM_056647901.1"/>
</dbReference>
<protein>
    <submittedName>
        <fullName evidence="2">Uncharacterized protein</fullName>
    </submittedName>
</protein>
<dbReference type="Proteomes" id="UP001147733">
    <property type="component" value="Unassembled WGS sequence"/>
</dbReference>
<organism evidence="2 3">
    <name type="scientific">Penicillium citrinum</name>
    <dbReference type="NCBI Taxonomy" id="5077"/>
    <lineage>
        <taxon>Eukaryota</taxon>
        <taxon>Fungi</taxon>
        <taxon>Dikarya</taxon>
        <taxon>Ascomycota</taxon>
        <taxon>Pezizomycotina</taxon>
        <taxon>Eurotiomycetes</taxon>
        <taxon>Eurotiomycetidae</taxon>
        <taxon>Eurotiales</taxon>
        <taxon>Aspergillaceae</taxon>
        <taxon>Penicillium</taxon>
    </lineage>
</organism>
<feature type="region of interest" description="Disordered" evidence="1">
    <location>
        <begin position="119"/>
        <end position="145"/>
    </location>
</feature>
<dbReference type="EMBL" id="JAPQKT010000008">
    <property type="protein sequence ID" value="KAJ5222743.1"/>
    <property type="molecule type" value="Genomic_DNA"/>
</dbReference>
<reference evidence="2" key="2">
    <citation type="journal article" date="2023" name="IMA Fungus">
        <title>Comparative genomic study of the Penicillium genus elucidates a diverse pangenome and 15 lateral gene transfer events.</title>
        <authorList>
            <person name="Petersen C."/>
            <person name="Sorensen T."/>
            <person name="Nielsen M.R."/>
            <person name="Sondergaard T.E."/>
            <person name="Sorensen J.L."/>
            <person name="Fitzpatrick D.A."/>
            <person name="Frisvad J.C."/>
            <person name="Nielsen K.L."/>
        </authorList>
    </citation>
    <scope>NUCLEOTIDE SEQUENCE</scope>
    <source>
        <strain evidence="2">IBT 23319</strain>
    </source>
</reference>
<evidence type="ECO:0000256" key="1">
    <source>
        <dbReference type="SAM" id="MobiDB-lite"/>
    </source>
</evidence>
<dbReference type="OrthoDB" id="4507940at2759"/>
<keyword evidence="3" id="KW-1185">Reference proteome</keyword>
<feature type="compositionally biased region" description="Basic and acidic residues" evidence="1">
    <location>
        <begin position="119"/>
        <end position="137"/>
    </location>
</feature>
<accession>A0A9W9NQ35</accession>
<proteinExistence type="predicted"/>
<gene>
    <name evidence="2" type="ORF">N7469_008983</name>
</gene>